<dbReference type="PANTHER" id="PTHR30627:SF1">
    <property type="entry name" value="PEPTIDOGLYCAN D,D-TRANSPEPTIDASE FTSI"/>
    <property type="match status" value="1"/>
</dbReference>
<evidence type="ECO:0000256" key="5">
    <source>
        <dbReference type="SAM" id="Phobius"/>
    </source>
</evidence>
<protein>
    <submittedName>
        <fullName evidence="8">Cell division protein FtsI</fullName>
    </submittedName>
</protein>
<feature type="region of interest" description="Disordered" evidence="4">
    <location>
        <begin position="338"/>
        <end position="357"/>
    </location>
</feature>
<evidence type="ECO:0000256" key="2">
    <source>
        <dbReference type="ARBA" id="ARBA00007171"/>
    </source>
</evidence>
<feature type="compositionally biased region" description="Low complexity" evidence="4">
    <location>
        <begin position="7"/>
        <end position="24"/>
    </location>
</feature>
<dbReference type="InterPro" id="IPR005311">
    <property type="entry name" value="PBP_dimer"/>
</dbReference>
<keyword evidence="8" id="KW-0132">Cell division</keyword>
<accession>A0A510UW03</accession>
<dbReference type="EMBL" id="BJUA01000013">
    <property type="protein sequence ID" value="GEK18873.1"/>
    <property type="molecule type" value="Genomic_DNA"/>
</dbReference>
<evidence type="ECO:0000313" key="9">
    <source>
        <dbReference type="Proteomes" id="UP000321386"/>
    </source>
</evidence>
<comment type="subcellular location">
    <subcellularLocation>
        <location evidence="1">Membrane</location>
    </subcellularLocation>
</comment>
<dbReference type="GO" id="GO:0051301">
    <property type="term" value="P:cell division"/>
    <property type="evidence" value="ECO:0007669"/>
    <property type="project" value="UniProtKB-KW"/>
</dbReference>
<feature type="domain" description="Penicillin-binding protein transpeptidase" evidence="6">
    <location>
        <begin position="321"/>
        <end position="620"/>
    </location>
</feature>
<evidence type="ECO:0000259" key="7">
    <source>
        <dbReference type="Pfam" id="PF03717"/>
    </source>
</evidence>
<dbReference type="SUPFAM" id="SSF56519">
    <property type="entry name" value="Penicillin binding protein dimerisation domain"/>
    <property type="match status" value="1"/>
</dbReference>
<dbReference type="InterPro" id="IPR001460">
    <property type="entry name" value="PCN-bd_Tpept"/>
</dbReference>
<keyword evidence="8" id="KW-0131">Cell cycle</keyword>
<reference evidence="8 9" key="1">
    <citation type="submission" date="2019-07" db="EMBL/GenBank/DDBJ databases">
        <title>Whole genome shotgun sequence of Cellulomonas persica NBRC 101101.</title>
        <authorList>
            <person name="Hosoyama A."/>
            <person name="Uohara A."/>
            <person name="Ohji S."/>
            <person name="Ichikawa N."/>
        </authorList>
    </citation>
    <scope>NUCLEOTIDE SEQUENCE [LARGE SCALE GENOMIC DNA]</scope>
    <source>
        <strain evidence="8 9">NBRC 101101</strain>
    </source>
</reference>
<dbReference type="InterPro" id="IPR036138">
    <property type="entry name" value="PBP_dimer_sf"/>
</dbReference>
<feature type="transmembrane region" description="Helical" evidence="5">
    <location>
        <begin position="78"/>
        <end position="98"/>
    </location>
</feature>
<sequence length="644" mass="67619">MTDVTQRPAARGPRGVPGAAPRSGHSGHVSSTTVRRAPGGREPQDPAAKPTRSRGAGAPPIVVPRREQPAPAGRRARLLVLVVAIVLLLATFAGRLVYVQAISGPSLAQQARDKRLSTYAVIGARGQITDRDGVALASSVERYNISVNQLLVGEYRGDGTDEDPPGALGVARRLAPLLEMDPAVLGGELVGDRKFKYLVKGVLPTTAREIFKMRLPGINIDKVADRVYPNGNLAGNVIGFVNSNGQGLEGLEASLDERLKGTPGTEVVERGAKGQQVPGGYFEDTPATTGDSVRLTLDSDIAWKAQSLLDAQVKATGADSGTVVVLDIPSGELLALADSGARDPNNPGASSGGSLAPSISNIFEPGSTGKVITMAAVLEEGLVTPTDKWTVPYQYQLENGQVFKDSHPHETQHLTTTGVLAESSNTGTVQIGSLLTTDQRYQWLERFGLGTRTGIELRGESPGSFADRNNNRTPYAVLFGQAVAVNALQATQVFATVANGGVRVQPHIIKGWTSPDGHYEDADEPARTRIISDDTASTLMSMLESVVDDGTGSSAAIPGYRVAGKTGTAQNWVNGKQGITASFIGVVPADEPRLAISVILHNPRSSEYGGVVAAPVFRDIGTYALSELGVPPSGAKATLFPTTW</sequence>
<keyword evidence="9" id="KW-1185">Reference proteome</keyword>
<dbReference type="Gene3D" id="3.40.710.10">
    <property type="entry name" value="DD-peptidase/beta-lactamase superfamily"/>
    <property type="match status" value="1"/>
</dbReference>
<dbReference type="Proteomes" id="UP000321386">
    <property type="component" value="Unassembled WGS sequence"/>
</dbReference>
<evidence type="ECO:0000256" key="3">
    <source>
        <dbReference type="ARBA" id="ARBA00023136"/>
    </source>
</evidence>
<dbReference type="AlphaFoldDB" id="A0A510UW03"/>
<organism evidence="8 9">
    <name type="scientific">Cellulomonas persica</name>
    <dbReference type="NCBI Taxonomy" id="76861"/>
    <lineage>
        <taxon>Bacteria</taxon>
        <taxon>Bacillati</taxon>
        <taxon>Actinomycetota</taxon>
        <taxon>Actinomycetes</taxon>
        <taxon>Micrococcales</taxon>
        <taxon>Cellulomonadaceae</taxon>
        <taxon>Cellulomonas</taxon>
    </lineage>
</organism>
<name>A0A510UW03_9CELL</name>
<dbReference type="InterPro" id="IPR050515">
    <property type="entry name" value="Beta-lactam/transpept"/>
</dbReference>
<dbReference type="InterPro" id="IPR012338">
    <property type="entry name" value="Beta-lactam/transpept-like"/>
</dbReference>
<evidence type="ECO:0000313" key="8">
    <source>
        <dbReference type="EMBL" id="GEK18873.1"/>
    </source>
</evidence>
<dbReference type="Gene3D" id="3.90.1310.10">
    <property type="entry name" value="Penicillin-binding protein 2a (Domain 2)"/>
    <property type="match status" value="1"/>
</dbReference>
<comment type="caution">
    <text evidence="8">The sequence shown here is derived from an EMBL/GenBank/DDBJ whole genome shotgun (WGS) entry which is preliminary data.</text>
</comment>
<evidence type="ECO:0000259" key="6">
    <source>
        <dbReference type="Pfam" id="PF00905"/>
    </source>
</evidence>
<gene>
    <name evidence="8" type="ORF">CPE01_26060</name>
</gene>
<feature type="compositionally biased region" description="Low complexity" evidence="4">
    <location>
        <begin position="344"/>
        <end position="357"/>
    </location>
</feature>
<evidence type="ECO:0000256" key="1">
    <source>
        <dbReference type="ARBA" id="ARBA00004370"/>
    </source>
</evidence>
<proteinExistence type="inferred from homology"/>
<comment type="similarity">
    <text evidence="2">Belongs to the transpeptidase family.</text>
</comment>
<keyword evidence="5" id="KW-0812">Transmembrane</keyword>
<evidence type="ECO:0000256" key="4">
    <source>
        <dbReference type="SAM" id="MobiDB-lite"/>
    </source>
</evidence>
<keyword evidence="3 5" id="KW-0472">Membrane</keyword>
<dbReference type="Gene3D" id="3.30.450.330">
    <property type="match status" value="1"/>
</dbReference>
<dbReference type="GO" id="GO:0005886">
    <property type="term" value="C:plasma membrane"/>
    <property type="evidence" value="ECO:0007669"/>
    <property type="project" value="TreeGrafter"/>
</dbReference>
<dbReference type="GO" id="GO:0071555">
    <property type="term" value="P:cell wall organization"/>
    <property type="evidence" value="ECO:0007669"/>
    <property type="project" value="TreeGrafter"/>
</dbReference>
<keyword evidence="5" id="KW-1133">Transmembrane helix</keyword>
<feature type="region of interest" description="Disordered" evidence="4">
    <location>
        <begin position="1"/>
        <end position="69"/>
    </location>
</feature>
<dbReference type="GO" id="GO:0008658">
    <property type="term" value="F:penicillin binding"/>
    <property type="evidence" value="ECO:0007669"/>
    <property type="project" value="InterPro"/>
</dbReference>
<dbReference type="Pfam" id="PF03717">
    <property type="entry name" value="PBP_dimer"/>
    <property type="match status" value="1"/>
</dbReference>
<dbReference type="Pfam" id="PF00905">
    <property type="entry name" value="Transpeptidase"/>
    <property type="match status" value="1"/>
</dbReference>
<feature type="domain" description="Penicillin-binding protein dimerisation" evidence="7">
    <location>
        <begin position="123"/>
        <end position="277"/>
    </location>
</feature>
<dbReference type="PANTHER" id="PTHR30627">
    <property type="entry name" value="PEPTIDOGLYCAN D,D-TRANSPEPTIDASE"/>
    <property type="match status" value="1"/>
</dbReference>
<dbReference type="SUPFAM" id="SSF56601">
    <property type="entry name" value="beta-lactamase/transpeptidase-like"/>
    <property type="match status" value="1"/>
</dbReference>